<organism evidence="1 2">
    <name type="scientific">Heterorhabditis bacteriophora</name>
    <name type="common">Entomopathogenic nematode worm</name>
    <dbReference type="NCBI Taxonomy" id="37862"/>
    <lineage>
        <taxon>Eukaryota</taxon>
        <taxon>Metazoa</taxon>
        <taxon>Ecdysozoa</taxon>
        <taxon>Nematoda</taxon>
        <taxon>Chromadorea</taxon>
        <taxon>Rhabditida</taxon>
        <taxon>Rhabditina</taxon>
        <taxon>Rhabditomorpha</taxon>
        <taxon>Strongyloidea</taxon>
        <taxon>Heterorhabditidae</taxon>
        <taxon>Heterorhabditis</taxon>
    </lineage>
</organism>
<keyword evidence="1" id="KW-1185">Reference proteome</keyword>
<proteinExistence type="predicted"/>
<reference evidence="2" key="1">
    <citation type="submission" date="2016-11" db="UniProtKB">
        <authorList>
            <consortium name="WormBaseParasite"/>
        </authorList>
    </citation>
    <scope>IDENTIFICATION</scope>
</reference>
<dbReference type="Proteomes" id="UP000095283">
    <property type="component" value="Unplaced"/>
</dbReference>
<evidence type="ECO:0000313" key="1">
    <source>
        <dbReference type="Proteomes" id="UP000095283"/>
    </source>
</evidence>
<name>A0A1I7WIX4_HETBA</name>
<dbReference type="WBParaSite" id="Hba_04966">
    <property type="protein sequence ID" value="Hba_04966"/>
    <property type="gene ID" value="Hba_04966"/>
</dbReference>
<evidence type="ECO:0000313" key="2">
    <source>
        <dbReference type="WBParaSite" id="Hba_04966"/>
    </source>
</evidence>
<sequence length="89" mass="10893">MTTLPVLGRRTQSEPSMRTNRMHFIRFRSLREGYKMERRDRRRPVRVDVVSIASSTDIRTRNRRRRRERAKRRIEALVERGKAKKKRKT</sequence>
<dbReference type="AlphaFoldDB" id="A0A1I7WIX4"/>
<protein>
    <submittedName>
        <fullName evidence="2">Uncharacterized protein</fullName>
    </submittedName>
</protein>
<accession>A0A1I7WIX4</accession>